<dbReference type="InterPro" id="IPR036969">
    <property type="entry name" value="Citrate_synthase_sf"/>
</dbReference>
<evidence type="ECO:0000256" key="1">
    <source>
        <dbReference type="ARBA" id="ARBA00004751"/>
    </source>
</evidence>
<evidence type="ECO:0000313" key="7">
    <source>
        <dbReference type="Proteomes" id="UP000240527"/>
    </source>
</evidence>
<dbReference type="SUPFAM" id="SSF48256">
    <property type="entry name" value="Citrate synthase"/>
    <property type="match status" value="1"/>
</dbReference>
<dbReference type="InterPro" id="IPR016143">
    <property type="entry name" value="Citrate_synth-like_sm_a-sub"/>
</dbReference>
<dbReference type="Pfam" id="PF12728">
    <property type="entry name" value="HTH_17"/>
    <property type="match status" value="1"/>
</dbReference>
<gene>
    <name evidence="6" type="ORF">B7G68_21095</name>
</gene>
<name>A0ABN5IYI4_9CAUL</name>
<dbReference type="PRINTS" id="PR00143">
    <property type="entry name" value="CITRTSNTHASE"/>
</dbReference>
<reference evidence="6 7" key="1">
    <citation type="journal article" date="2015" name="Biotechnol. Bioeng.">
        <title>Genome sequence and phenotypic characterization of Caulobacter segnis.</title>
        <authorList>
            <person name="Patel S."/>
            <person name="Fletcher B."/>
            <person name="Scott D.C."/>
            <person name="Ely B."/>
        </authorList>
    </citation>
    <scope>NUCLEOTIDE SEQUENCE [LARGE SCALE GENOMIC DNA]</scope>
    <source>
        <strain evidence="6 7">TK0059</strain>
    </source>
</reference>
<evidence type="ECO:0000256" key="3">
    <source>
        <dbReference type="ARBA" id="ARBA00012972"/>
    </source>
</evidence>
<comment type="similarity">
    <text evidence="2">Belongs to the citrate synthase family.</text>
</comment>
<accession>A0ABN5IYI4</accession>
<dbReference type="InterPro" id="IPR041657">
    <property type="entry name" value="HTH_17"/>
</dbReference>
<proteinExistence type="inferred from homology"/>
<dbReference type="EMBL" id="CP027850">
    <property type="protein sequence ID" value="AVQ04120.1"/>
    <property type="molecule type" value="Genomic_DNA"/>
</dbReference>
<comment type="pathway">
    <text evidence="1">Carbohydrate metabolism; tricarboxylic acid cycle; isocitrate from oxaloacetate: step 1/2.</text>
</comment>
<dbReference type="PANTHER" id="PTHR11739">
    <property type="entry name" value="CITRATE SYNTHASE"/>
    <property type="match status" value="1"/>
</dbReference>
<dbReference type="PANTHER" id="PTHR11739:SF4">
    <property type="entry name" value="CITRATE SYNTHASE, PEROXISOMAL"/>
    <property type="match status" value="1"/>
</dbReference>
<protein>
    <recommendedName>
        <fullName evidence="3">citrate synthase (unknown stereospecificity)</fullName>
        <ecNumber evidence="3">2.3.3.16</ecNumber>
    </recommendedName>
</protein>
<dbReference type="EC" id="2.3.3.16" evidence="3"/>
<dbReference type="RefSeq" id="WP_013081183.1">
    <property type="nucleotide sequence ID" value="NZ_CP027850.1"/>
</dbReference>
<dbReference type="Gene3D" id="1.10.580.10">
    <property type="entry name" value="Citrate Synthase, domain 1"/>
    <property type="match status" value="1"/>
</dbReference>
<dbReference type="CDD" id="cd06102">
    <property type="entry name" value="citrate_synt_like_2"/>
    <property type="match status" value="1"/>
</dbReference>
<sequence length="390" mass="41030">MADWMDAEQVMERLGIRPQTLYAYVSRGRIEATAHPQDPRRSLYRASDVAALAQKKARGRRAADVAAEAIAWGEPVLPSAITTVAGGKLWYRGRDAVQLADQGLTLENIARLLRRGHGVALKAARQAESLVGDTARQRLFLTLATRAGREPPARGRAPLALAMEAADLLEAIVDAATGQAGDGPAHVRFAAAWSLNAEGADLVRRTLVLLADHELNASTFAARVAASTGASLSAACLAGLSALSGPLHGGMAARVEAFVEEAERRDPFQAVAARLSQGASMPGFDHPLYPEGDPRAAALLAAFDPPPPLAELRAATEAATGLAPNIDFALVSLARALKLPADAPFILFATARSAGWTAHAIEQLQSGRLIRPRARYIGPSPEGYSPSSSS</sequence>
<dbReference type="InterPro" id="IPR002020">
    <property type="entry name" value="Citrate_synthase"/>
</dbReference>
<evidence type="ECO:0000313" key="6">
    <source>
        <dbReference type="EMBL" id="AVQ04120.1"/>
    </source>
</evidence>
<keyword evidence="7" id="KW-1185">Reference proteome</keyword>
<evidence type="ECO:0000259" key="5">
    <source>
        <dbReference type="Pfam" id="PF12728"/>
    </source>
</evidence>
<dbReference type="Gene3D" id="1.10.230.10">
    <property type="entry name" value="Cytochrome P450-Terp, domain 2"/>
    <property type="match status" value="1"/>
</dbReference>
<dbReference type="InterPro" id="IPR016142">
    <property type="entry name" value="Citrate_synth-like_lrg_a-sub"/>
</dbReference>
<dbReference type="Proteomes" id="UP000240527">
    <property type="component" value="Chromosome"/>
</dbReference>
<evidence type="ECO:0000256" key="2">
    <source>
        <dbReference type="ARBA" id="ARBA00010566"/>
    </source>
</evidence>
<organism evidence="6 7">
    <name type="scientific">Caulobacter segnis</name>
    <dbReference type="NCBI Taxonomy" id="88688"/>
    <lineage>
        <taxon>Bacteria</taxon>
        <taxon>Pseudomonadati</taxon>
        <taxon>Pseudomonadota</taxon>
        <taxon>Alphaproteobacteria</taxon>
        <taxon>Caulobacterales</taxon>
        <taxon>Caulobacteraceae</taxon>
        <taxon>Caulobacter</taxon>
    </lineage>
</organism>
<feature type="domain" description="Helix-turn-helix" evidence="5">
    <location>
        <begin position="4"/>
        <end position="56"/>
    </location>
</feature>
<keyword evidence="4" id="KW-0808">Transferase</keyword>
<dbReference type="Pfam" id="PF00285">
    <property type="entry name" value="Citrate_synt"/>
    <property type="match status" value="1"/>
</dbReference>
<evidence type="ECO:0000256" key="4">
    <source>
        <dbReference type="ARBA" id="ARBA00022679"/>
    </source>
</evidence>